<gene>
    <name evidence="3" type="ORF">ACFOW9_01405</name>
</gene>
<evidence type="ECO:0000313" key="4">
    <source>
        <dbReference type="Proteomes" id="UP001595773"/>
    </source>
</evidence>
<reference evidence="4" key="1">
    <citation type="journal article" date="2019" name="Int. J. Syst. Evol. Microbiol.">
        <title>The Global Catalogue of Microorganisms (GCM) 10K type strain sequencing project: providing services to taxonomists for standard genome sequencing and annotation.</title>
        <authorList>
            <consortium name="The Broad Institute Genomics Platform"/>
            <consortium name="The Broad Institute Genome Sequencing Center for Infectious Disease"/>
            <person name="Wu L."/>
            <person name="Ma J."/>
        </authorList>
    </citation>
    <scope>NUCLEOTIDE SEQUENCE [LARGE SCALE GENOMIC DNA]</scope>
    <source>
        <strain evidence="4">CGMCC 1.10698</strain>
    </source>
</reference>
<feature type="transmembrane region" description="Helical" evidence="2">
    <location>
        <begin position="6"/>
        <end position="22"/>
    </location>
</feature>
<keyword evidence="4" id="KW-1185">Reference proteome</keyword>
<keyword evidence="2" id="KW-0472">Membrane</keyword>
<sequence length="133" mass="14559">MTGNLITLAIAVFTVGLIIVWVRRGTIREKYAVIWLFLGAFTVVLSGFPQILQWASQRLGVIVPANLIFAMVLLLLVVVTLHLTWELSTAEDEARALAEEAAILRNSLERLEVDVQELKAVVAASKGPDSSAF</sequence>
<keyword evidence="2" id="KW-1133">Transmembrane helix</keyword>
<keyword evidence="2" id="KW-0812">Transmembrane</keyword>
<proteinExistence type="predicted"/>
<keyword evidence="1" id="KW-0175">Coiled coil</keyword>
<name>A0ABV8QVH4_9MICC</name>
<dbReference type="RefSeq" id="WP_230067956.1">
    <property type="nucleotide sequence ID" value="NZ_BAABLL010000001.1"/>
</dbReference>
<feature type="transmembrane region" description="Helical" evidence="2">
    <location>
        <begin position="61"/>
        <end position="85"/>
    </location>
</feature>
<feature type="coiled-coil region" evidence="1">
    <location>
        <begin position="87"/>
        <end position="121"/>
    </location>
</feature>
<evidence type="ECO:0000313" key="3">
    <source>
        <dbReference type="EMBL" id="MFC4264255.1"/>
    </source>
</evidence>
<dbReference type="EMBL" id="JBHSCQ010000004">
    <property type="protein sequence ID" value="MFC4264255.1"/>
    <property type="molecule type" value="Genomic_DNA"/>
</dbReference>
<dbReference type="Pfam" id="PF10066">
    <property type="entry name" value="DUF2304"/>
    <property type="match status" value="1"/>
</dbReference>
<dbReference type="InterPro" id="IPR019277">
    <property type="entry name" value="DUF2304"/>
</dbReference>
<accession>A0ABV8QVH4</accession>
<organism evidence="3 4">
    <name type="scientific">Arthrobacter cryoconiti</name>
    <dbReference type="NCBI Taxonomy" id="748907"/>
    <lineage>
        <taxon>Bacteria</taxon>
        <taxon>Bacillati</taxon>
        <taxon>Actinomycetota</taxon>
        <taxon>Actinomycetes</taxon>
        <taxon>Micrococcales</taxon>
        <taxon>Micrococcaceae</taxon>
        <taxon>Arthrobacter</taxon>
    </lineage>
</organism>
<dbReference type="Proteomes" id="UP001595773">
    <property type="component" value="Unassembled WGS sequence"/>
</dbReference>
<evidence type="ECO:0000256" key="1">
    <source>
        <dbReference type="SAM" id="Coils"/>
    </source>
</evidence>
<evidence type="ECO:0000256" key="2">
    <source>
        <dbReference type="SAM" id="Phobius"/>
    </source>
</evidence>
<protein>
    <submittedName>
        <fullName evidence="3">DUF2304 domain-containing protein</fullName>
    </submittedName>
</protein>
<feature type="transmembrane region" description="Helical" evidence="2">
    <location>
        <begin position="34"/>
        <end position="55"/>
    </location>
</feature>
<comment type="caution">
    <text evidence="3">The sequence shown here is derived from an EMBL/GenBank/DDBJ whole genome shotgun (WGS) entry which is preliminary data.</text>
</comment>